<accession>A0ABN6YWP2</accession>
<evidence type="ECO:0000313" key="2">
    <source>
        <dbReference type="Proteomes" id="UP001305815"/>
    </source>
</evidence>
<organism evidence="1 2">
    <name type="scientific">Claveliimonas bilis</name>
    <dbReference type="NCBI Taxonomy" id="3028070"/>
    <lineage>
        <taxon>Bacteria</taxon>
        <taxon>Bacillati</taxon>
        <taxon>Bacillota</taxon>
        <taxon>Clostridia</taxon>
        <taxon>Lachnospirales</taxon>
        <taxon>Lachnospiraceae</taxon>
        <taxon>Claveliimonas</taxon>
    </lineage>
</organism>
<proteinExistence type="predicted"/>
<dbReference type="EMBL" id="AP027742">
    <property type="protein sequence ID" value="BDZ77163.1"/>
    <property type="molecule type" value="Genomic_DNA"/>
</dbReference>
<protein>
    <submittedName>
        <fullName evidence="1">Uncharacterized protein</fullName>
    </submittedName>
</protein>
<evidence type="ECO:0000313" key="1">
    <source>
        <dbReference type="EMBL" id="BDZ77163.1"/>
    </source>
</evidence>
<sequence length="92" mass="10841">MWTLYKGRVYEKLVRIHKKAYFLMLVLTQIDKGAILKITYKVFPERAGKYGIRCNRKNESQKLFFLLKSGTGSIIKQKQFGFSFLTTMERVP</sequence>
<keyword evidence="2" id="KW-1185">Reference proteome</keyword>
<gene>
    <name evidence="1" type="ORF">Lac1_13460</name>
</gene>
<dbReference type="Proteomes" id="UP001305815">
    <property type="component" value="Chromosome"/>
</dbReference>
<name>A0ABN6YWP2_9FIRM</name>
<reference evidence="2" key="1">
    <citation type="journal article" date="2023" name="Int. J. Syst. Evol. Microbiol.">
        <title>Claveliimonas bilis gen. nov., sp. nov., deoxycholic acid-producing bacteria isolated from human faeces, and reclassification of Sellimonas monacensis Zenner et al. 2021 as Claveliimonas monacensis comb. nov.</title>
        <authorList>
            <person name="Hisatomi A."/>
            <person name="Kastawa N.W.E.P.G."/>
            <person name="Song I."/>
            <person name="Ohkuma M."/>
            <person name="Fukiya S."/>
            <person name="Sakamoto M."/>
        </authorList>
    </citation>
    <scope>NUCLEOTIDE SEQUENCE [LARGE SCALE GENOMIC DNA]</scope>
    <source>
        <strain evidence="2">12BBH14</strain>
    </source>
</reference>